<name>A0A067K5L1_JATCU</name>
<dbReference type="AlphaFoldDB" id="A0A067K5L1"/>
<feature type="region of interest" description="Disordered" evidence="1">
    <location>
        <begin position="202"/>
        <end position="264"/>
    </location>
</feature>
<keyword evidence="3" id="KW-1185">Reference proteome</keyword>
<evidence type="ECO:0000313" key="2">
    <source>
        <dbReference type="EMBL" id="KDP27094.1"/>
    </source>
</evidence>
<reference evidence="2 3" key="1">
    <citation type="journal article" date="2014" name="PLoS ONE">
        <title>Global Analysis of Gene Expression Profiles in Physic Nut (Jatropha curcas L.) Seedlings Exposed to Salt Stress.</title>
        <authorList>
            <person name="Zhang L."/>
            <person name="Zhang C."/>
            <person name="Wu P."/>
            <person name="Chen Y."/>
            <person name="Li M."/>
            <person name="Jiang H."/>
            <person name="Wu G."/>
        </authorList>
    </citation>
    <scope>NUCLEOTIDE SEQUENCE [LARGE SCALE GENOMIC DNA]</scope>
    <source>
        <strain evidence="3">cv. GZQX0401</strain>
        <tissue evidence="2">Young leaves</tissue>
    </source>
</reference>
<accession>A0A067K5L1</accession>
<feature type="compositionally biased region" description="Basic residues" evidence="1">
    <location>
        <begin position="240"/>
        <end position="264"/>
    </location>
</feature>
<gene>
    <name evidence="2" type="ORF">JCGZ_20318</name>
</gene>
<evidence type="ECO:0000256" key="1">
    <source>
        <dbReference type="SAM" id="MobiDB-lite"/>
    </source>
</evidence>
<sequence>MARSQQSKRQRPKDLREVLEAKRAKRALSNSDFKIAPQREKALKVVSWLRTDSQLIRVEEPSTPFDLSSAASSSPLGSRFEIENSLGQKHSLVLVSTSADKMTELSIHVSKIEKMIEKIVACSLEKLMRSDKGKEQVVIEDEEAKDEFDKMEHIDDTWQDEYFFKKMSAKKAEFEPVGKRYSSLEIFADVIDFLAVESKKLEEEKEHKEEEKTPEKEGVKGPKTANEERKKEEQEEGKLPKKRGRKRRIKERKVSKKKRTPWLH</sequence>
<protein>
    <submittedName>
        <fullName evidence="2">Uncharacterized protein</fullName>
    </submittedName>
</protein>
<feature type="compositionally biased region" description="Basic and acidic residues" evidence="1">
    <location>
        <begin position="202"/>
        <end position="239"/>
    </location>
</feature>
<evidence type="ECO:0000313" key="3">
    <source>
        <dbReference type="Proteomes" id="UP000027138"/>
    </source>
</evidence>
<organism evidence="2 3">
    <name type="scientific">Jatropha curcas</name>
    <name type="common">Barbados nut</name>
    <dbReference type="NCBI Taxonomy" id="180498"/>
    <lineage>
        <taxon>Eukaryota</taxon>
        <taxon>Viridiplantae</taxon>
        <taxon>Streptophyta</taxon>
        <taxon>Embryophyta</taxon>
        <taxon>Tracheophyta</taxon>
        <taxon>Spermatophyta</taxon>
        <taxon>Magnoliopsida</taxon>
        <taxon>eudicotyledons</taxon>
        <taxon>Gunneridae</taxon>
        <taxon>Pentapetalae</taxon>
        <taxon>rosids</taxon>
        <taxon>fabids</taxon>
        <taxon>Malpighiales</taxon>
        <taxon>Euphorbiaceae</taxon>
        <taxon>Crotonoideae</taxon>
        <taxon>Jatropheae</taxon>
        <taxon>Jatropha</taxon>
    </lineage>
</organism>
<dbReference type="Proteomes" id="UP000027138">
    <property type="component" value="Unassembled WGS sequence"/>
</dbReference>
<dbReference type="EMBL" id="KK914870">
    <property type="protein sequence ID" value="KDP27094.1"/>
    <property type="molecule type" value="Genomic_DNA"/>
</dbReference>
<proteinExistence type="predicted"/>